<dbReference type="InterPro" id="IPR002618">
    <property type="entry name" value="UDPGP_fam"/>
</dbReference>
<feature type="compositionally biased region" description="Basic and acidic residues" evidence="7">
    <location>
        <begin position="459"/>
        <end position="470"/>
    </location>
</feature>
<proteinExistence type="inferred from homology"/>
<evidence type="ECO:0000256" key="7">
    <source>
        <dbReference type="SAM" id="MobiDB-lite"/>
    </source>
</evidence>
<comment type="catalytic activity">
    <reaction evidence="6">
        <text>N-acetyl-alpha-D-glucosamine 1-phosphate + UTP + H(+) = UDP-N-acetyl-alpha-D-glucosamine + diphosphate</text>
        <dbReference type="Rhea" id="RHEA:13509"/>
        <dbReference type="ChEBI" id="CHEBI:15378"/>
        <dbReference type="ChEBI" id="CHEBI:33019"/>
        <dbReference type="ChEBI" id="CHEBI:46398"/>
        <dbReference type="ChEBI" id="CHEBI:57705"/>
        <dbReference type="ChEBI" id="CHEBI:57776"/>
        <dbReference type="EC" id="2.7.7.23"/>
    </reaction>
</comment>
<evidence type="ECO:0000256" key="5">
    <source>
        <dbReference type="ARBA" id="ARBA00022695"/>
    </source>
</evidence>
<evidence type="ECO:0000313" key="8">
    <source>
        <dbReference type="EMBL" id="KAK2184517.1"/>
    </source>
</evidence>
<dbReference type="FunFam" id="3.90.550.10:FF:000043">
    <property type="entry name" value="UDP-N-acetylhexosamine pyrophosphorylase isoform X2"/>
    <property type="match status" value="1"/>
</dbReference>
<dbReference type="Proteomes" id="UP001209878">
    <property type="component" value="Unassembled WGS sequence"/>
</dbReference>
<comment type="pathway">
    <text evidence="1">Nucleotide-sugar biosynthesis; UDP-N-acetyl-alpha-D-glucosamine biosynthesis; UDP-N-acetyl-alpha-D-glucosamine from N-acetyl-alpha-D-glucosamine 1-phosphate: step 1/1.</text>
</comment>
<accession>A0AAD9UCK9</accession>
<keyword evidence="9" id="KW-1185">Reference proteome</keyword>
<reference evidence="8" key="1">
    <citation type="journal article" date="2023" name="Mol. Biol. Evol.">
        <title>Third-Generation Sequencing Reveals the Adaptive Role of the Epigenome in Three Deep-Sea Polychaetes.</title>
        <authorList>
            <person name="Perez M."/>
            <person name="Aroh O."/>
            <person name="Sun Y."/>
            <person name="Lan Y."/>
            <person name="Juniper S.K."/>
            <person name="Young C.R."/>
            <person name="Angers B."/>
            <person name="Qian P.Y."/>
        </authorList>
    </citation>
    <scope>NUCLEOTIDE SEQUENCE</scope>
    <source>
        <strain evidence="8">R07B-5</strain>
    </source>
</reference>
<dbReference type="SUPFAM" id="SSF53448">
    <property type="entry name" value="Nucleotide-diphospho-sugar transferases"/>
    <property type="match status" value="1"/>
</dbReference>
<keyword evidence="5" id="KW-0548">Nucleotidyltransferase</keyword>
<protein>
    <recommendedName>
        <fullName evidence="3">UDP-N-acetylglucosamine diphosphorylase</fullName>
        <ecNumber evidence="3">2.7.7.23</ecNumber>
    </recommendedName>
</protein>
<keyword evidence="4" id="KW-0808">Transferase</keyword>
<dbReference type="Pfam" id="PF01704">
    <property type="entry name" value="UDPGP"/>
    <property type="match status" value="1"/>
</dbReference>
<name>A0AAD9UCK9_RIDPI</name>
<dbReference type="InterPro" id="IPR039741">
    <property type="entry name" value="UDP-sugar_pyrophosphorylase"/>
</dbReference>
<evidence type="ECO:0000256" key="4">
    <source>
        <dbReference type="ARBA" id="ARBA00022679"/>
    </source>
</evidence>
<dbReference type="EMBL" id="JAODUO010000263">
    <property type="protein sequence ID" value="KAK2184517.1"/>
    <property type="molecule type" value="Genomic_DNA"/>
</dbReference>
<evidence type="ECO:0000256" key="1">
    <source>
        <dbReference type="ARBA" id="ARBA00005208"/>
    </source>
</evidence>
<evidence type="ECO:0000256" key="2">
    <source>
        <dbReference type="ARBA" id="ARBA00010401"/>
    </source>
</evidence>
<dbReference type="PANTHER" id="PTHR11952:SF2">
    <property type="entry name" value="LD24639P"/>
    <property type="match status" value="1"/>
</dbReference>
<organism evidence="8 9">
    <name type="scientific">Ridgeia piscesae</name>
    <name type="common">Tubeworm</name>
    <dbReference type="NCBI Taxonomy" id="27915"/>
    <lineage>
        <taxon>Eukaryota</taxon>
        <taxon>Metazoa</taxon>
        <taxon>Spiralia</taxon>
        <taxon>Lophotrochozoa</taxon>
        <taxon>Annelida</taxon>
        <taxon>Polychaeta</taxon>
        <taxon>Sedentaria</taxon>
        <taxon>Canalipalpata</taxon>
        <taxon>Sabellida</taxon>
        <taxon>Siboglinidae</taxon>
        <taxon>Ridgeia</taxon>
    </lineage>
</organism>
<evidence type="ECO:0000256" key="3">
    <source>
        <dbReference type="ARBA" id="ARBA00012457"/>
    </source>
</evidence>
<dbReference type="Gene3D" id="3.90.550.10">
    <property type="entry name" value="Spore Coat Polysaccharide Biosynthesis Protein SpsA, Chain A"/>
    <property type="match status" value="1"/>
</dbReference>
<evidence type="ECO:0000313" key="9">
    <source>
        <dbReference type="Proteomes" id="UP001209878"/>
    </source>
</evidence>
<dbReference type="CDD" id="cd04193">
    <property type="entry name" value="UDPGlcNAc_PPase"/>
    <property type="match status" value="1"/>
</dbReference>
<comment type="caution">
    <text evidence="8">The sequence shown here is derived from an EMBL/GenBank/DDBJ whole genome shotgun (WGS) entry which is preliminary data.</text>
</comment>
<gene>
    <name evidence="8" type="ORF">NP493_262g03042</name>
</gene>
<sequence>MEELRVELKNNGQEHLLAFWEELSADQQKQLFGDLRNINYPEVMRYFKTCTESLGNTAEKVDDHLQPIPASVLGSITRTDAETLAEYQQEGLQQVAQSKVAVLLLAGGQGTRLGFSHPKGMYDVGLPSHKTLYQLQAERILKLQQLAKEQTGKDGTIPWYIMTSEATMEPTEEFFIRNSYFGLQAENVILFEQSSLPCLTFDGKIILETPCKVARAPDGNGGLYRALRDSKVLNNIENRGIEYVHVYCVDNILVKMADPVFIGFCIKKGASVGAKVVEKSFPTEPVGVVCKVDGVYQVVEYSEITLHTAELRNPDGRLTFNAGSIANHFFTVDFLKTVVREREGEMVHHVAKKKIPYVSEDGKTIKPAQPNGIKMEKFVFDVFQFCRDSNFAAWEVLREDEFAPLKNGDGAAKDTPTTSRHALFSLHQRYVLKAGGSFVQDNGTPIPHIPSSNSGDANGIKKADVNSRTEDAEEPNVACEISPLLSYSGEGLEALVKGKCFVPPLVLKAANEPGKENVVVKM</sequence>
<dbReference type="GO" id="GO:0003977">
    <property type="term" value="F:UDP-N-acetylglucosamine diphosphorylase activity"/>
    <property type="evidence" value="ECO:0007669"/>
    <property type="project" value="UniProtKB-EC"/>
</dbReference>
<dbReference type="GO" id="GO:0006048">
    <property type="term" value="P:UDP-N-acetylglucosamine biosynthetic process"/>
    <property type="evidence" value="ECO:0007669"/>
    <property type="project" value="TreeGrafter"/>
</dbReference>
<dbReference type="EC" id="2.7.7.23" evidence="3"/>
<dbReference type="PANTHER" id="PTHR11952">
    <property type="entry name" value="UDP- GLUCOSE PYROPHOSPHORYLASE"/>
    <property type="match status" value="1"/>
</dbReference>
<comment type="similarity">
    <text evidence="2">Belongs to the UDPGP type 1 family.</text>
</comment>
<dbReference type="InterPro" id="IPR029044">
    <property type="entry name" value="Nucleotide-diphossugar_trans"/>
</dbReference>
<dbReference type="AlphaFoldDB" id="A0AAD9UCK9"/>
<evidence type="ECO:0000256" key="6">
    <source>
        <dbReference type="ARBA" id="ARBA00048493"/>
    </source>
</evidence>
<dbReference type="Gene3D" id="2.10.10.100">
    <property type="match status" value="1"/>
</dbReference>
<feature type="region of interest" description="Disordered" evidence="7">
    <location>
        <begin position="442"/>
        <end position="471"/>
    </location>
</feature>